<organism evidence="1">
    <name type="scientific">Culex pipiens</name>
    <name type="common">House mosquito</name>
    <dbReference type="NCBI Taxonomy" id="7175"/>
    <lineage>
        <taxon>Eukaryota</taxon>
        <taxon>Metazoa</taxon>
        <taxon>Ecdysozoa</taxon>
        <taxon>Arthropoda</taxon>
        <taxon>Hexapoda</taxon>
        <taxon>Insecta</taxon>
        <taxon>Pterygota</taxon>
        <taxon>Neoptera</taxon>
        <taxon>Endopterygota</taxon>
        <taxon>Diptera</taxon>
        <taxon>Nematocera</taxon>
        <taxon>Culicoidea</taxon>
        <taxon>Culicidae</taxon>
        <taxon>Culicinae</taxon>
        <taxon>Culicini</taxon>
        <taxon>Culex</taxon>
        <taxon>Culex</taxon>
    </lineage>
</organism>
<dbReference type="EMBL" id="HBUE01257316">
    <property type="protein sequence ID" value="CAG6557144.1"/>
    <property type="molecule type" value="Transcribed_RNA"/>
</dbReference>
<dbReference type="EMBL" id="HBUE01152307">
    <property type="protein sequence ID" value="CAG6505838.1"/>
    <property type="molecule type" value="Transcribed_RNA"/>
</dbReference>
<reference evidence="1" key="1">
    <citation type="submission" date="2021-05" db="EMBL/GenBank/DDBJ databases">
        <authorList>
            <person name="Alioto T."/>
            <person name="Alioto T."/>
            <person name="Gomez Garrido J."/>
        </authorList>
    </citation>
    <scope>NUCLEOTIDE SEQUENCE</scope>
</reference>
<sequence>MWQETTGAGVVTVPEPLVAAPRKRSGRARTLAFSTAVTFGCTRASTTAPGRRVRSIRFPSTTRFPNRTWRGKIRRCYCVQISIKLCCCECDCYHRINSASISYDL</sequence>
<protein>
    <submittedName>
        <fullName evidence="1">(northern house mosquito) hypothetical protein</fullName>
    </submittedName>
</protein>
<evidence type="ECO:0000313" key="1">
    <source>
        <dbReference type="EMBL" id="CAG6557142.1"/>
    </source>
</evidence>
<proteinExistence type="predicted"/>
<accession>A0A8D8ISP2</accession>
<dbReference type="EMBL" id="HBUE01257313">
    <property type="protein sequence ID" value="CAG6557142.1"/>
    <property type="molecule type" value="Transcribed_RNA"/>
</dbReference>
<dbReference type="AlphaFoldDB" id="A0A8D8ISP2"/>
<name>A0A8D8ISP2_CULPI</name>
<dbReference type="EMBL" id="HBUE01152310">
    <property type="protein sequence ID" value="CAG6505840.1"/>
    <property type="molecule type" value="Transcribed_RNA"/>
</dbReference>